<evidence type="ECO:0000313" key="3">
    <source>
        <dbReference type="Proteomes" id="UP000184148"/>
    </source>
</evidence>
<reference evidence="3" key="1">
    <citation type="submission" date="2016-11" db="EMBL/GenBank/DDBJ databases">
        <authorList>
            <person name="Varghese N."/>
            <person name="Submissions S."/>
        </authorList>
    </citation>
    <scope>NUCLEOTIDE SEQUENCE [LARGE SCALE GENOMIC DNA]</scope>
    <source>
        <strain evidence="3">DSM 12395</strain>
    </source>
</reference>
<keyword evidence="1" id="KW-0175">Coiled coil</keyword>
<dbReference type="OrthoDB" id="1786251at2"/>
<dbReference type="EMBL" id="FQUY01000001">
    <property type="protein sequence ID" value="SHE38622.1"/>
    <property type="molecule type" value="Genomic_DNA"/>
</dbReference>
<name>A0A1M4T285_9FIRM</name>
<evidence type="ECO:0000313" key="2">
    <source>
        <dbReference type="EMBL" id="SHE38622.1"/>
    </source>
</evidence>
<feature type="coiled-coil region" evidence="1">
    <location>
        <begin position="179"/>
        <end position="206"/>
    </location>
</feature>
<dbReference type="AlphaFoldDB" id="A0A1M4T285"/>
<accession>A0A1M4T285</accession>
<dbReference type="Proteomes" id="UP000184148">
    <property type="component" value="Unassembled WGS sequence"/>
</dbReference>
<keyword evidence="3" id="KW-1185">Reference proteome</keyword>
<evidence type="ECO:0000256" key="1">
    <source>
        <dbReference type="SAM" id="Coils"/>
    </source>
</evidence>
<protein>
    <submittedName>
        <fullName evidence="2">Uncharacterized protein</fullName>
    </submittedName>
</protein>
<sequence length="208" mass="23703">MTEQNNVVHLEQEVINKNTEIFSDITAIVGRLMKQGLATFSFNYKETAISFDASPQIREAFAQYSSARVQAVTEEVVDITVKLLDNQEEQMLKQAQDEGKTNYGILQKKINTVKQQIITTGLQNAYNFYRTCIGNVLEQFAAQRVVKPASPQYPSLETVLVKITTRDNMDGASRQTISFELYEDQLDEMINVLTQLKKEHRSCKNKPQ</sequence>
<proteinExistence type="predicted"/>
<dbReference type="RefSeq" id="WP_073234654.1">
    <property type="nucleotide sequence ID" value="NZ_FQUY01000001.1"/>
</dbReference>
<gene>
    <name evidence="2" type="ORF">SAMN02745133_00328</name>
</gene>
<organism evidence="2 3">
    <name type="scientific">Desulforamulus putei DSM 12395</name>
    <dbReference type="NCBI Taxonomy" id="1121429"/>
    <lineage>
        <taxon>Bacteria</taxon>
        <taxon>Bacillati</taxon>
        <taxon>Bacillota</taxon>
        <taxon>Clostridia</taxon>
        <taxon>Eubacteriales</taxon>
        <taxon>Peptococcaceae</taxon>
        <taxon>Desulforamulus</taxon>
    </lineage>
</organism>